<evidence type="ECO:0000256" key="2">
    <source>
        <dbReference type="SAM" id="MobiDB-lite"/>
    </source>
</evidence>
<dbReference type="InterPro" id="IPR006530">
    <property type="entry name" value="YD"/>
</dbReference>
<evidence type="ECO:0000259" key="5">
    <source>
        <dbReference type="Pfam" id="PF20148"/>
    </source>
</evidence>
<dbReference type="InterPro" id="IPR001826">
    <property type="entry name" value="RHS"/>
</dbReference>
<dbReference type="InterPro" id="IPR031325">
    <property type="entry name" value="RHS_repeat"/>
</dbReference>
<feature type="compositionally biased region" description="Polar residues" evidence="2">
    <location>
        <begin position="1473"/>
        <end position="1487"/>
    </location>
</feature>
<dbReference type="RefSeq" id="WP_059443158.1">
    <property type="nucleotide sequence ID" value="NZ_KN150849.1"/>
</dbReference>
<feature type="domain" description="Bacterial toxin 8" evidence="4">
    <location>
        <begin position="1451"/>
        <end position="1525"/>
    </location>
</feature>
<dbReference type="InterPro" id="IPR050708">
    <property type="entry name" value="T6SS_VgrG/RHS"/>
</dbReference>
<comment type="caution">
    <text evidence="7">The sequence shown here is derived from an EMBL/GenBank/DDBJ whole genome shotgun (WGS) entry which is preliminary data.</text>
</comment>
<accession>A0AAW3EPZ4</accession>
<proteinExistence type="predicted"/>
<dbReference type="Pfam" id="PF05593">
    <property type="entry name" value="RHS_repeat"/>
    <property type="match status" value="6"/>
</dbReference>
<dbReference type="InterPro" id="IPR022385">
    <property type="entry name" value="Rhs_assc_core"/>
</dbReference>
<evidence type="ECO:0000313" key="8">
    <source>
        <dbReference type="Proteomes" id="UP000029590"/>
    </source>
</evidence>
<reference evidence="7 8" key="1">
    <citation type="submission" date="2014-04" db="EMBL/GenBank/DDBJ databases">
        <authorList>
            <person name="Bishop-Lilly K.A."/>
            <person name="Broomall S.M."/>
            <person name="Chain P.S."/>
            <person name="Chertkov O."/>
            <person name="Coyne S.R."/>
            <person name="Daligault H.E."/>
            <person name="Davenport K.W."/>
            <person name="Erkkila T."/>
            <person name="Frey K.G."/>
            <person name="Gibbons H.S."/>
            <person name="Gu W."/>
            <person name="Jaissle J."/>
            <person name="Johnson S.L."/>
            <person name="Koroleva G.I."/>
            <person name="Ladner J.T."/>
            <person name="Lo C.-C."/>
            <person name="Minogue T.D."/>
            <person name="Munk C."/>
            <person name="Palacios G.F."/>
            <person name="Redden C.L."/>
            <person name="Rosenzweig C.N."/>
            <person name="Scholz M.B."/>
            <person name="Teshima H."/>
            <person name="Xu Y."/>
        </authorList>
    </citation>
    <scope>NUCLEOTIDE SEQUENCE [LARGE SCALE GENOMIC DNA]</scope>
    <source>
        <strain evidence="8">gladioli</strain>
    </source>
</reference>
<dbReference type="NCBIfam" id="TIGR03696">
    <property type="entry name" value="Rhs_assc_core"/>
    <property type="match status" value="1"/>
</dbReference>
<feature type="domain" description="Teneurin-like YD-shell" evidence="6">
    <location>
        <begin position="863"/>
        <end position="981"/>
    </location>
</feature>
<evidence type="ECO:0000313" key="7">
    <source>
        <dbReference type="EMBL" id="KGC09908.1"/>
    </source>
</evidence>
<dbReference type="PANTHER" id="PTHR32305:SF15">
    <property type="entry name" value="PROTEIN RHSA-RELATED"/>
    <property type="match status" value="1"/>
</dbReference>
<dbReference type="NCBIfam" id="TIGR01643">
    <property type="entry name" value="YD_repeat_2x"/>
    <property type="match status" value="10"/>
</dbReference>
<dbReference type="Pfam" id="PF20148">
    <property type="entry name" value="DUF6531"/>
    <property type="match status" value="1"/>
</dbReference>
<dbReference type="Pfam" id="PF25023">
    <property type="entry name" value="TEN_YD-shell"/>
    <property type="match status" value="1"/>
</dbReference>
<sequence>MADIQPKPTDVFVSPLSDLHPADIDANLKDLDKWLVEISGGVLTLDRLETIARNTPVLANIFSAVDLISDIRAMIDHGNRPIDLFDWLNLGLDLIGIIPIPLGTAQVRMGARPMLKLIRQQIEKNGRAAGEAVLNMVRDGIITAIVASLQARYAGEIETFLTELRKDLAAVLNHAADYVAAVMNGLADLFAHAAGKPLDYGHNLDDAEKHLSAAGRNILYQPGEAFDNIGSLFRDAFKVVAKGTVNTATSIARAVDSSTSDKLMAVSDSLRQKVPAVQKAVRELDGNEVGKIGWLILACEEGVMRWRKTNPKPQMVGIPSKGKAHADEHRAQGPTESLHETAPVRHPGPNCCNSVGPVATPLTSSEGSIGYALGDERIDHEDFVIDGAMPITWVRTYRSFFDANDTAGELGPRWITPYTVRFDLHPSKLVYHDAEGRSLDYPLIEVGAAHDDLAENLTLSRPDDHWIALTRGHELLEAYERHGDRYRLAFIKDRAGNQLTVDYDSEGRLYRLLMPHGQIAFQIDGQGRILEIHEHDIEGQRIGRLAAYDYDEAGDLVAAYDRYGNRREYRYRNHLLTRYTDRTGRGMNLEWDGNDARSKCYREFRDDGSDEVTLAWHPKIRMVEITDALGQVTRHYFTIKGYSFRVVHPDGSEEWLYRDRNDKLVQYVHRDGGTEFFDYDARGNLIRHQWVDGSVVEMEYDAQDQLVKTIDPHGNAWAQEFDAAGNMVLVRDPLGHETKYEYSDQGLPIAVIDAKGGKKALQYDSNGRLVTFKDCSGKTTQWSYDAAGRLIETKDPSGAVTSFQYGVNGQLEEVRSPAGVERVQFDAEGRLLSTVDPMQRATRYTYDAGGRVAARIDPLGHRLGYGYDRLGRLVRLTNENDAAYTFKYDPAGRLVEEVEFDGKRRQYRYDEATGRLVSIDDVGRLTELEHDRAGRIAGRACEGEAERFAYDSTGRLVDASNQYSRIQHFFDPVGNLVREHHAYDLFGVKRSYIWHHAYDELGNRVRTIRPDGHVIDWLRYGSGHIHGLLVDGQDKLQLERDDLHREVTRTLSSRIRQGTVYDPAGRIERQVVQRDKAPGALSSRRYLYDAAGQLTQIDDSRKGAIDYRYDPVGRLVEAASPGMRERFAFDPASNIVDPSRPEVAHKQHGPVRRPENTLPSSVPHVLGNMLREYAGTHFDYDAQGNLIQKRSPAGEQRFEWDGFDRLRRARVSEAARQSEASYFYDAMGRRIAKEVDGARCVFGWDGDTLAYETDDRRSTHFLYEPGSFVPLALYAGLPLRGIETPVVSSADRYTPEADPLQRLPVAESAARLVFYHCDQIGTPQMMTDEAGELVWEASYRAWGETRELLQRASASAALESVHNPLRFQGQQFDAETGLHYNRYRYYDPTVGRFISCDPIGPEGGVNVYQYASNPVSWADPLGLASKLLCPVCCDGSHGRSNKQERLKALADDPKQPRWVRGWIRNEMRHIATGNRSSVRLPGNSRNSRVPGKELAHGRGTEAKDGYCYRHSELQDADLHKTQHQIGGY</sequence>
<dbReference type="Pfam" id="PF15545">
    <property type="entry name" value="Ntox8"/>
    <property type="match status" value="1"/>
</dbReference>
<dbReference type="Proteomes" id="UP000029590">
    <property type="component" value="Unassembled WGS sequence"/>
</dbReference>
<evidence type="ECO:0000259" key="3">
    <source>
        <dbReference type="Pfam" id="PF03527"/>
    </source>
</evidence>
<dbReference type="Gene3D" id="3.90.930.1">
    <property type="match status" value="1"/>
</dbReference>
<protein>
    <submittedName>
        <fullName evidence="7">RHS repeat-associated core domain protein</fullName>
    </submittedName>
</protein>
<dbReference type="CDD" id="cd20743">
    <property type="entry name" value="FIX_RhsA-like"/>
    <property type="match status" value="1"/>
</dbReference>
<dbReference type="Pfam" id="PF03527">
    <property type="entry name" value="RHS"/>
    <property type="match status" value="1"/>
</dbReference>
<dbReference type="InterPro" id="IPR056823">
    <property type="entry name" value="TEN-like_YD-shell"/>
</dbReference>
<dbReference type="SUPFAM" id="SSF63829">
    <property type="entry name" value="Calcium-dependent phosphotriesterase"/>
    <property type="match status" value="1"/>
</dbReference>
<dbReference type="Gene3D" id="2.180.10.10">
    <property type="entry name" value="RHS repeat-associated core"/>
    <property type="match status" value="2"/>
</dbReference>
<feature type="region of interest" description="Disordered" evidence="2">
    <location>
        <begin position="310"/>
        <end position="350"/>
    </location>
</feature>
<dbReference type="PANTHER" id="PTHR32305">
    <property type="match status" value="1"/>
</dbReference>
<evidence type="ECO:0000259" key="6">
    <source>
        <dbReference type="Pfam" id="PF25023"/>
    </source>
</evidence>
<feature type="domain" description="RHS protein conserved region" evidence="3">
    <location>
        <begin position="1314"/>
        <end position="1347"/>
    </location>
</feature>
<name>A0AAW3EPZ4_BURGA</name>
<evidence type="ECO:0000259" key="4">
    <source>
        <dbReference type="Pfam" id="PF15545"/>
    </source>
</evidence>
<feature type="region of interest" description="Disordered" evidence="2">
    <location>
        <begin position="1138"/>
        <end position="1160"/>
    </location>
</feature>
<dbReference type="EMBL" id="JPGG01000018">
    <property type="protein sequence ID" value="KGC09908.1"/>
    <property type="molecule type" value="Genomic_DNA"/>
</dbReference>
<keyword evidence="1" id="KW-0677">Repeat</keyword>
<evidence type="ECO:0000256" key="1">
    <source>
        <dbReference type="ARBA" id="ARBA00022737"/>
    </source>
</evidence>
<feature type="compositionally biased region" description="Basic and acidic residues" evidence="2">
    <location>
        <begin position="324"/>
        <end position="343"/>
    </location>
</feature>
<organism evidence="7 8">
    <name type="scientific">Burkholderia gladioli</name>
    <name type="common">Pseudomonas marginata</name>
    <name type="synonym">Phytomonas marginata</name>
    <dbReference type="NCBI Taxonomy" id="28095"/>
    <lineage>
        <taxon>Bacteria</taxon>
        <taxon>Pseudomonadati</taxon>
        <taxon>Pseudomonadota</taxon>
        <taxon>Betaproteobacteria</taxon>
        <taxon>Burkholderiales</taxon>
        <taxon>Burkholderiaceae</taxon>
        <taxon>Burkholderia</taxon>
    </lineage>
</organism>
<feature type="compositionally biased region" description="Basic and acidic residues" evidence="2">
    <location>
        <begin position="1490"/>
        <end position="1499"/>
    </location>
</feature>
<dbReference type="SUPFAM" id="SSF69322">
    <property type="entry name" value="Tricorn protease domain 2"/>
    <property type="match status" value="1"/>
</dbReference>
<dbReference type="InterPro" id="IPR029097">
    <property type="entry name" value="Ntox8"/>
</dbReference>
<gene>
    <name evidence="7" type="ORF">DM48_6731</name>
</gene>
<feature type="region of interest" description="Disordered" evidence="2">
    <location>
        <begin position="1473"/>
        <end position="1499"/>
    </location>
</feature>
<dbReference type="InterPro" id="IPR045351">
    <property type="entry name" value="DUF6531"/>
</dbReference>
<feature type="domain" description="DUF6531" evidence="5">
    <location>
        <begin position="369"/>
        <end position="441"/>
    </location>
</feature>